<evidence type="ECO:0000313" key="2">
    <source>
        <dbReference type="EMBL" id="PNO62781.1"/>
    </source>
</evidence>
<dbReference type="InterPro" id="IPR050263">
    <property type="entry name" value="Bact_Fimbrial_Adh_Pro"/>
</dbReference>
<dbReference type="PANTHER" id="PTHR33420:SF33">
    <property type="entry name" value="MINOR FIMBRIAL SUBUNIT"/>
    <property type="match status" value="1"/>
</dbReference>
<protein>
    <submittedName>
        <fullName evidence="2">Exotoxin</fullName>
    </submittedName>
</protein>
<evidence type="ECO:0000259" key="1">
    <source>
        <dbReference type="Pfam" id="PF00419"/>
    </source>
</evidence>
<dbReference type="AlphaFoldDB" id="A0AAP8PE44"/>
<evidence type="ECO:0000313" key="3">
    <source>
        <dbReference type="Proteomes" id="UP000030378"/>
    </source>
</evidence>
<dbReference type="Pfam" id="PF00419">
    <property type="entry name" value="Fimbrial"/>
    <property type="match status" value="1"/>
</dbReference>
<dbReference type="GO" id="GO:0043709">
    <property type="term" value="P:cell adhesion involved in single-species biofilm formation"/>
    <property type="evidence" value="ECO:0007669"/>
    <property type="project" value="TreeGrafter"/>
</dbReference>
<dbReference type="InterPro" id="IPR008966">
    <property type="entry name" value="Adhesion_dom_sf"/>
</dbReference>
<sequence length="171" mass="18004">MHVARQRLPWLGRCYGALALTVAGGGFISAGQAATSPIYISGTITSKPQCVINGNQTIRVEFGDDLVTTKVDGSNYIRQVDYTLECRNNSNNAMKMKIVGTAASFNGSAIQSSKANLAIALRANGNPLTVGSWLNFSYPNKPLLQAVPVKGNGALTSGAFSAAATLMVDYQ</sequence>
<organism evidence="2 3">
    <name type="scientific">Serratia marcescens</name>
    <dbReference type="NCBI Taxonomy" id="615"/>
    <lineage>
        <taxon>Bacteria</taxon>
        <taxon>Pseudomonadati</taxon>
        <taxon>Pseudomonadota</taxon>
        <taxon>Gammaproteobacteria</taxon>
        <taxon>Enterobacterales</taxon>
        <taxon>Yersiniaceae</taxon>
        <taxon>Serratia</taxon>
    </lineage>
</organism>
<proteinExistence type="predicted"/>
<dbReference type="InterPro" id="IPR036937">
    <property type="entry name" value="Adhesion_dom_fimbrial_sf"/>
</dbReference>
<name>A0AAP8PE44_SERMA</name>
<dbReference type="RefSeq" id="WP_102985575.1">
    <property type="nucleotide sequence ID" value="NZ_JTBC02000014.1"/>
</dbReference>
<dbReference type="InterPro" id="IPR000259">
    <property type="entry name" value="Adhesion_dom_fimbrial"/>
</dbReference>
<accession>A0AAP8PE44</accession>
<dbReference type="GO" id="GO:0009289">
    <property type="term" value="C:pilus"/>
    <property type="evidence" value="ECO:0007669"/>
    <property type="project" value="InterPro"/>
</dbReference>
<dbReference type="Gene3D" id="2.60.40.1090">
    <property type="entry name" value="Fimbrial-type adhesion domain"/>
    <property type="match status" value="1"/>
</dbReference>
<feature type="domain" description="Fimbrial-type adhesion" evidence="1">
    <location>
        <begin position="38"/>
        <end position="171"/>
    </location>
</feature>
<gene>
    <name evidence="2" type="ORF">MC70_025605</name>
</gene>
<comment type="caution">
    <text evidence="2">The sequence shown here is derived from an EMBL/GenBank/DDBJ whole genome shotgun (WGS) entry which is preliminary data.</text>
</comment>
<dbReference type="SUPFAM" id="SSF49401">
    <property type="entry name" value="Bacterial adhesins"/>
    <property type="match status" value="1"/>
</dbReference>
<dbReference type="EMBL" id="JTBC02000014">
    <property type="protein sequence ID" value="PNO62781.1"/>
    <property type="molecule type" value="Genomic_DNA"/>
</dbReference>
<reference evidence="3" key="1">
    <citation type="submission" date="2017-12" db="EMBL/GenBank/DDBJ databases">
        <title>FDA dAtabase for Regulatory Grade micrObial Sequences (FDA-ARGOS): Supporting development and validation of Infectious Disease Dx tests.</title>
        <authorList>
            <person name="Campos J."/>
            <person name="Goldberg B."/>
            <person name="Tallon L."/>
            <person name="Sadzewicz L."/>
            <person name="Sengamalay N."/>
            <person name="Ott S."/>
            <person name="Godinez A."/>
            <person name="Nagaraj S."/>
            <person name="Vavikolanu K."/>
            <person name="Vyas G."/>
            <person name="Nadendla S."/>
            <person name="Aluvathingal J."/>
            <person name="Geyer C."/>
            <person name="Nandy P."/>
            <person name="Hobson J."/>
            <person name="Sichtig H."/>
        </authorList>
    </citation>
    <scope>NUCLEOTIDE SEQUENCE [LARGE SCALE GENOMIC DNA]</scope>
    <source>
        <strain evidence="3">FDAARGOS_79</strain>
    </source>
</reference>
<dbReference type="Proteomes" id="UP000030378">
    <property type="component" value="Unassembled WGS sequence"/>
</dbReference>
<dbReference type="PANTHER" id="PTHR33420">
    <property type="entry name" value="FIMBRIAL SUBUNIT ELFA-RELATED"/>
    <property type="match status" value="1"/>
</dbReference>